<evidence type="ECO:0000256" key="1">
    <source>
        <dbReference type="ARBA" id="ARBA00022472"/>
    </source>
</evidence>
<dbReference type="SUPFAM" id="SSF69705">
    <property type="entry name" value="Transcription factor NusA, N-terminal domain"/>
    <property type="match status" value="1"/>
</dbReference>
<dbReference type="InterPro" id="IPR012340">
    <property type="entry name" value="NA-bd_OB-fold"/>
</dbReference>
<dbReference type="PANTHER" id="PTHR22648">
    <property type="entry name" value="TRANSCRIPTION TERMINATION FACTOR NUSA"/>
    <property type="match status" value="1"/>
</dbReference>
<feature type="compositionally biased region" description="Basic and acidic residues" evidence="8">
    <location>
        <begin position="376"/>
        <end position="394"/>
    </location>
</feature>
<dbReference type="Pfam" id="PF08529">
    <property type="entry name" value="NusA_N"/>
    <property type="match status" value="1"/>
</dbReference>
<protein>
    <recommendedName>
        <fullName evidence="7">Transcription termination/antitermination protein NusA</fullName>
    </recommendedName>
</protein>
<dbReference type="NCBIfam" id="TIGR01953">
    <property type="entry name" value="NusA"/>
    <property type="match status" value="1"/>
</dbReference>
<evidence type="ECO:0000256" key="3">
    <source>
        <dbReference type="ARBA" id="ARBA00022814"/>
    </source>
</evidence>
<name>A0A0G1P3V0_9BACT</name>
<keyword evidence="4 7" id="KW-0694">RNA-binding</keyword>
<dbReference type="SMART" id="SM00316">
    <property type="entry name" value="S1"/>
    <property type="match status" value="1"/>
</dbReference>
<dbReference type="PROSITE" id="PS50084">
    <property type="entry name" value="KH_TYPE_1"/>
    <property type="match status" value="1"/>
</dbReference>
<dbReference type="GO" id="GO:0003723">
    <property type="term" value="F:RNA binding"/>
    <property type="evidence" value="ECO:0007669"/>
    <property type="project" value="UniProtKB-UniRule"/>
</dbReference>
<gene>
    <name evidence="7" type="primary">nusA</name>
    <name evidence="10" type="ORF">UX39_C0002G0046</name>
</gene>
<dbReference type="CDD" id="cd04455">
    <property type="entry name" value="S1_NusA"/>
    <property type="match status" value="1"/>
</dbReference>
<dbReference type="GO" id="GO:0031564">
    <property type="term" value="P:transcription antitermination"/>
    <property type="evidence" value="ECO:0007669"/>
    <property type="project" value="UniProtKB-UniRule"/>
</dbReference>
<dbReference type="CDD" id="cd02134">
    <property type="entry name" value="KH-II_NusA_rpt1"/>
    <property type="match status" value="1"/>
</dbReference>
<dbReference type="InterPro" id="IPR030842">
    <property type="entry name" value="TF_NusA_bacterial"/>
</dbReference>
<comment type="subunit">
    <text evidence="7">Monomer. Binds directly to the core enzyme of the DNA-dependent RNA polymerase and to nascent RNA.</text>
</comment>
<dbReference type="FunFam" id="3.30.300.20:FF:000002">
    <property type="entry name" value="Transcription termination/antitermination protein NusA"/>
    <property type="match status" value="1"/>
</dbReference>
<organism evidence="10 11">
    <name type="scientific">Candidatus Magasanikbacteria bacterium GW2011_GWA2_46_17</name>
    <dbReference type="NCBI Taxonomy" id="1619042"/>
    <lineage>
        <taxon>Bacteria</taxon>
        <taxon>Candidatus Magasanikiibacteriota</taxon>
    </lineage>
</organism>
<dbReference type="InterPro" id="IPR010213">
    <property type="entry name" value="TF_NusA"/>
</dbReference>
<dbReference type="InterPro" id="IPR015946">
    <property type="entry name" value="KH_dom-like_a/b"/>
</dbReference>
<evidence type="ECO:0000256" key="4">
    <source>
        <dbReference type="ARBA" id="ARBA00022884"/>
    </source>
</evidence>
<evidence type="ECO:0000256" key="7">
    <source>
        <dbReference type="HAMAP-Rule" id="MF_00945"/>
    </source>
</evidence>
<sequence length="409" mass="44576">MSEVTKAIKQICDEKGLNYEVVLDALQAAMAAAYRKDYGNKMQNIEVKFDPDTGAMQVWDVKEVAEDMDLEKVQTDFDAWVARKEAAEAKGEAFTEEEPVRFNGKVQILLTEARAINSEINVGETLRQELPVPGDFGRMAAQTAKQVIMQKLREAERQTTFDAFKGQEGEIIVGTVQRREGRGVIIDLGKVSGFIPPAEQIFSERYIPGARIKVLLLSVALGQRGPEIILSRANSGVVRQIFTTEIPEIANDTVEIKAIARDAGFRSKVAVATTDDSIDPIGACIGQRGSRIQTIIAELGGEKVDIIQYDEDTETFLSNAMAPAKVNRVILDEDNHEATVYVNEDQFSLAIGRGGQNVRLAAELIGWKVKVVQEGGEAKEVSSDGGEADVKPAADEPAAAPVLEEKQAA</sequence>
<evidence type="ECO:0000256" key="5">
    <source>
        <dbReference type="ARBA" id="ARBA00023015"/>
    </source>
</evidence>
<comment type="caution">
    <text evidence="10">The sequence shown here is derived from an EMBL/GenBank/DDBJ whole genome shotgun (WGS) entry which is preliminary data.</text>
</comment>
<evidence type="ECO:0000256" key="8">
    <source>
        <dbReference type="SAM" id="MobiDB-lite"/>
    </source>
</evidence>
<dbReference type="SUPFAM" id="SSF54814">
    <property type="entry name" value="Prokaryotic type KH domain (KH-domain type II)"/>
    <property type="match status" value="2"/>
</dbReference>
<comment type="similarity">
    <text evidence="7">Belongs to the NusA family.</text>
</comment>
<evidence type="ECO:0000256" key="2">
    <source>
        <dbReference type="ARBA" id="ARBA00022490"/>
    </source>
</evidence>
<comment type="function">
    <text evidence="7">Participates in both transcription termination and antitermination.</text>
</comment>
<dbReference type="EMBL" id="LCMA01000002">
    <property type="protein sequence ID" value="KKU27267.1"/>
    <property type="molecule type" value="Genomic_DNA"/>
</dbReference>
<reference evidence="10 11" key="1">
    <citation type="journal article" date="2015" name="Nature">
        <title>rRNA introns, odd ribosomes, and small enigmatic genomes across a large radiation of phyla.</title>
        <authorList>
            <person name="Brown C.T."/>
            <person name="Hug L.A."/>
            <person name="Thomas B.C."/>
            <person name="Sharon I."/>
            <person name="Castelle C.J."/>
            <person name="Singh A."/>
            <person name="Wilkins M.J."/>
            <person name="Williams K.H."/>
            <person name="Banfield J.F."/>
        </authorList>
    </citation>
    <scope>NUCLEOTIDE SEQUENCE [LARGE SCALE GENOMIC DNA]</scope>
</reference>
<dbReference type="AlphaFoldDB" id="A0A0G1P3V0"/>
<feature type="domain" description="S1 motif" evidence="9">
    <location>
        <begin position="169"/>
        <end position="233"/>
    </location>
</feature>
<dbReference type="InterPro" id="IPR003029">
    <property type="entry name" value="S1_domain"/>
</dbReference>
<dbReference type="GO" id="GO:0003700">
    <property type="term" value="F:DNA-binding transcription factor activity"/>
    <property type="evidence" value="ECO:0007669"/>
    <property type="project" value="InterPro"/>
</dbReference>
<dbReference type="Gene3D" id="2.40.50.140">
    <property type="entry name" value="Nucleic acid-binding proteins"/>
    <property type="match status" value="1"/>
</dbReference>
<dbReference type="FunFam" id="3.30.300.20:FF:000005">
    <property type="entry name" value="Transcription termination/antitermination protein NusA"/>
    <property type="match status" value="1"/>
</dbReference>
<dbReference type="Proteomes" id="UP000034175">
    <property type="component" value="Unassembled WGS sequence"/>
</dbReference>
<accession>A0A0G1P3V0</accession>
<evidence type="ECO:0000256" key="6">
    <source>
        <dbReference type="ARBA" id="ARBA00023163"/>
    </source>
</evidence>
<dbReference type="SUPFAM" id="SSF50249">
    <property type="entry name" value="Nucleic acid-binding proteins"/>
    <property type="match status" value="1"/>
</dbReference>
<evidence type="ECO:0000259" key="9">
    <source>
        <dbReference type="PROSITE" id="PS50126"/>
    </source>
</evidence>
<dbReference type="InterPro" id="IPR058582">
    <property type="entry name" value="KH_NusA_2nd"/>
</dbReference>
<dbReference type="GO" id="GO:0006353">
    <property type="term" value="P:DNA-templated transcription termination"/>
    <property type="evidence" value="ECO:0007669"/>
    <property type="project" value="UniProtKB-UniRule"/>
</dbReference>
<keyword evidence="2 7" id="KW-0963">Cytoplasm</keyword>
<keyword evidence="1 7" id="KW-0806">Transcription termination</keyword>
<dbReference type="InterPro" id="IPR013735">
    <property type="entry name" value="TF_NusA_N"/>
</dbReference>
<evidence type="ECO:0000313" key="11">
    <source>
        <dbReference type="Proteomes" id="UP000034175"/>
    </source>
</evidence>
<dbReference type="Pfam" id="PF13184">
    <property type="entry name" value="KH_NusA_1st"/>
    <property type="match status" value="1"/>
</dbReference>
<dbReference type="InterPro" id="IPR004087">
    <property type="entry name" value="KH_dom"/>
</dbReference>
<feature type="region of interest" description="Disordered" evidence="8">
    <location>
        <begin position="376"/>
        <end position="409"/>
    </location>
</feature>
<proteinExistence type="inferred from homology"/>
<evidence type="ECO:0000313" key="10">
    <source>
        <dbReference type="EMBL" id="KKU27267.1"/>
    </source>
</evidence>
<keyword evidence="3 7" id="KW-0889">Transcription antitermination</keyword>
<comment type="subcellular location">
    <subcellularLocation>
        <location evidence="7">Cytoplasm</location>
    </subcellularLocation>
</comment>
<dbReference type="PROSITE" id="PS50126">
    <property type="entry name" value="S1"/>
    <property type="match status" value="1"/>
</dbReference>
<dbReference type="SMART" id="SM00322">
    <property type="entry name" value="KH"/>
    <property type="match status" value="2"/>
</dbReference>
<keyword evidence="5 7" id="KW-0805">Transcription regulation</keyword>
<dbReference type="InterPro" id="IPR036555">
    <property type="entry name" value="NusA_N_sf"/>
</dbReference>
<dbReference type="Pfam" id="PF26594">
    <property type="entry name" value="KH_NusA_2nd"/>
    <property type="match status" value="1"/>
</dbReference>
<dbReference type="PATRIC" id="fig|1619042.3.peg.147"/>
<keyword evidence="6 7" id="KW-0804">Transcription</keyword>
<dbReference type="PANTHER" id="PTHR22648:SF0">
    <property type="entry name" value="TRANSCRIPTION TERMINATION_ANTITERMINATION PROTEIN NUSA"/>
    <property type="match status" value="1"/>
</dbReference>
<dbReference type="GO" id="GO:0005829">
    <property type="term" value="C:cytosol"/>
    <property type="evidence" value="ECO:0007669"/>
    <property type="project" value="TreeGrafter"/>
</dbReference>
<dbReference type="Gene3D" id="3.30.300.20">
    <property type="match status" value="2"/>
</dbReference>
<dbReference type="InterPro" id="IPR009019">
    <property type="entry name" value="KH_sf_prok-type"/>
</dbReference>
<dbReference type="Gene3D" id="3.30.1480.10">
    <property type="entry name" value="NusA, N-terminal domain"/>
    <property type="match status" value="1"/>
</dbReference>
<dbReference type="CDD" id="cd22529">
    <property type="entry name" value="KH-II_NusA_rpt2"/>
    <property type="match status" value="1"/>
</dbReference>
<dbReference type="HAMAP" id="MF_00945_B">
    <property type="entry name" value="NusA_B"/>
    <property type="match status" value="1"/>
</dbReference>
<dbReference type="InterPro" id="IPR025249">
    <property type="entry name" value="TF_NusA_KH_1st"/>
</dbReference>